<feature type="domain" description="Heparinase II/III-like C-terminal" evidence="2">
    <location>
        <begin position="407"/>
        <end position="542"/>
    </location>
</feature>
<reference evidence="3 4" key="1">
    <citation type="submission" date="2020-02" db="EMBL/GenBank/DDBJ databases">
        <title>Paenibacillus sp. nov., isolated from rhizosphere soil of tomato.</title>
        <authorList>
            <person name="Weon H.-Y."/>
            <person name="Lee S.A."/>
        </authorList>
    </citation>
    <scope>NUCLEOTIDE SEQUENCE [LARGE SCALE GENOMIC DNA]</scope>
    <source>
        <strain evidence="3 4">14171R-81</strain>
    </source>
</reference>
<name>A0A6C0P2Y6_9BACL</name>
<evidence type="ECO:0000256" key="1">
    <source>
        <dbReference type="ARBA" id="ARBA00004196"/>
    </source>
</evidence>
<evidence type="ECO:0000313" key="3">
    <source>
        <dbReference type="EMBL" id="QHW32894.1"/>
    </source>
</evidence>
<dbReference type="InterPro" id="IPR008929">
    <property type="entry name" value="Chondroitin_lyas"/>
</dbReference>
<organism evidence="3 4">
    <name type="scientific">Paenibacillus rhizovicinus</name>
    <dbReference type="NCBI Taxonomy" id="2704463"/>
    <lineage>
        <taxon>Bacteria</taxon>
        <taxon>Bacillati</taxon>
        <taxon>Bacillota</taxon>
        <taxon>Bacilli</taxon>
        <taxon>Bacillales</taxon>
        <taxon>Paenibacillaceae</taxon>
        <taxon>Paenibacillus</taxon>
    </lineage>
</organism>
<sequence length="627" mass="71525">MLSDRYKNLDLNAALLSPEQIDPFPKADDRASWEGLLPETRERWIALAEQYHDYAWPALKVEDYRAYWTSGEMNKQMRAVFERRSVLGILAMAECIEGQGRFLNQVINGIYVHCEETTWVPPLHRIHADKSSKECMPDKTDHMAELVTCATSDLLLWIRNVMGIWLDAVSTRICRRIADEVKARLLVPYMARDDYWWMGFQPGVRVNNWNPWCNSSALMGFLLLEEDSDKRSEAVRKIMRSLDAFIGTYPADGCCDEGPGYWAPSGGGLFVALELLSDSTGGAINVFDEPLIKDIGNYIYKAHIHDRYFVNFADGDVMPMIGGDVMYRYGKRTGEERLMNLGASLKEGDPVIHIWFEMYAQLQALFLEREREERHAKAPYVRDAWLPVSQVMMARTEEGSEQGLFLAAKGGHNLESHNHNDVGSFTVFVDGCPLFVDLGTEEYKAQTFGPNRFELWYLQSQYHNLPTVRGVLQHEGGKYRAKDAVYATGATESVLSIDIADAYPAEAGIDVWQRSFKLERAGAPHIEITDRYELREGTADIAYSLMTPCEPIASAEGEFRFEYAPGRWAVLAFDHARLKPAIESIDTMESRLQRNWGEHMYRLTLHELEAVASGTRKLQIYRQEDMK</sequence>
<comment type="subcellular location">
    <subcellularLocation>
        <location evidence="1">Cell envelope</location>
    </subcellularLocation>
</comment>
<dbReference type="GO" id="GO:0030313">
    <property type="term" value="C:cell envelope"/>
    <property type="evidence" value="ECO:0007669"/>
    <property type="project" value="UniProtKB-SubCell"/>
</dbReference>
<dbReference type="Gene3D" id="1.50.10.100">
    <property type="entry name" value="Chondroitin AC/alginate lyase"/>
    <property type="match status" value="1"/>
</dbReference>
<dbReference type="RefSeq" id="WP_162642736.1">
    <property type="nucleotide sequence ID" value="NZ_CP048286.1"/>
</dbReference>
<dbReference type="KEGG" id="prz:GZH47_20150"/>
<dbReference type="Proteomes" id="UP000479114">
    <property type="component" value="Chromosome"/>
</dbReference>
<dbReference type="GO" id="GO:0016829">
    <property type="term" value="F:lyase activity"/>
    <property type="evidence" value="ECO:0007669"/>
    <property type="project" value="InterPro"/>
</dbReference>
<keyword evidence="4" id="KW-1185">Reference proteome</keyword>
<dbReference type="InterPro" id="IPR012480">
    <property type="entry name" value="Hepar_II_III_C"/>
</dbReference>
<protein>
    <recommendedName>
        <fullName evidence="2">Heparinase II/III-like C-terminal domain-containing protein</fullName>
    </recommendedName>
</protein>
<dbReference type="EMBL" id="CP048286">
    <property type="protein sequence ID" value="QHW32894.1"/>
    <property type="molecule type" value="Genomic_DNA"/>
</dbReference>
<dbReference type="SUPFAM" id="SSF48230">
    <property type="entry name" value="Chondroitin AC/alginate lyase"/>
    <property type="match status" value="1"/>
</dbReference>
<evidence type="ECO:0000313" key="4">
    <source>
        <dbReference type="Proteomes" id="UP000479114"/>
    </source>
</evidence>
<dbReference type="Gene3D" id="2.70.98.70">
    <property type="match status" value="1"/>
</dbReference>
<dbReference type="AlphaFoldDB" id="A0A6C0P2Y6"/>
<gene>
    <name evidence="3" type="ORF">GZH47_20150</name>
</gene>
<accession>A0A6C0P2Y6</accession>
<evidence type="ECO:0000259" key="2">
    <source>
        <dbReference type="Pfam" id="PF07940"/>
    </source>
</evidence>
<proteinExistence type="predicted"/>
<dbReference type="Pfam" id="PF07940">
    <property type="entry name" value="Hepar_II_III_C"/>
    <property type="match status" value="1"/>
</dbReference>